<dbReference type="RefSeq" id="WP_012326111.1">
    <property type="nucleotide sequence ID" value="NC_010506.1"/>
</dbReference>
<dbReference type="Gene3D" id="3.30.70.270">
    <property type="match status" value="1"/>
</dbReference>
<dbReference type="PANTHER" id="PTHR44591">
    <property type="entry name" value="STRESS RESPONSE REGULATOR PROTEIN 1"/>
    <property type="match status" value="1"/>
</dbReference>
<evidence type="ECO:0000256" key="1">
    <source>
        <dbReference type="ARBA" id="ARBA00022553"/>
    </source>
</evidence>
<evidence type="ECO:0000256" key="2">
    <source>
        <dbReference type="PROSITE-ProRule" id="PRU00169"/>
    </source>
</evidence>
<dbReference type="SUPFAM" id="SSF52172">
    <property type="entry name" value="CheY-like"/>
    <property type="match status" value="2"/>
</dbReference>
<feature type="domain" description="Response regulatory" evidence="3">
    <location>
        <begin position="4"/>
        <end position="117"/>
    </location>
</feature>
<feature type="modified residue" description="4-aspartylphosphate" evidence="2">
    <location>
        <position position="54"/>
    </location>
</feature>
<dbReference type="EMBL" id="CP000961">
    <property type="protein sequence ID" value="ACA87778.1"/>
    <property type="molecule type" value="Genomic_DNA"/>
</dbReference>
<dbReference type="HOGENOM" id="CLU_000445_11_28_6"/>
<dbReference type="AlphaFoldDB" id="B1KRL3"/>
<proteinExistence type="predicted"/>
<accession>B1KRL3</accession>
<keyword evidence="1 2" id="KW-0597">Phosphoprotein</keyword>
<dbReference type="InterPro" id="IPR050595">
    <property type="entry name" value="Bact_response_regulator"/>
</dbReference>
<dbReference type="CDD" id="cd01949">
    <property type="entry name" value="GGDEF"/>
    <property type="match status" value="1"/>
</dbReference>
<name>B1KRL3_SHEWM</name>
<organism evidence="5 6">
    <name type="scientific">Shewanella woodyi (strain ATCC 51908 / MS32)</name>
    <dbReference type="NCBI Taxonomy" id="392500"/>
    <lineage>
        <taxon>Bacteria</taxon>
        <taxon>Pseudomonadati</taxon>
        <taxon>Pseudomonadota</taxon>
        <taxon>Gammaproteobacteria</taxon>
        <taxon>Alteromonadales</taxon>
        <taxon>Shewanellaceae</taxon>
        <taxon>Shewanella</taxon>
    </lineage>
</organism>
<dbReference type="eggNOG" id="COG3706">
    <property type="taxonomic scope" value="Bacteria"/>
</dbReference>
<dbReference type="STRING" id="392500.Swoo_3514"/>
<evidence type="ECO:0000313" key="5">
    <source>
        <dbReference type="EMBL" id="ACA87778.1"/>
    </source>
</evidence>
<evidence type="ECO:0000259" key="4">
    <source>
        <dbReference type="PROSITE" id="PS50887"/>
    </source>
</evidence>
<protein>
    <submittedName>
        <fullName evidence="5">Response regulator receiver modulated diguanylate cyclase</fullName>
    </submittedName>
</protein>
<dbReference type="InterPro" id="IPR011006">
    <property type="entry name" value="CheY-like_superfamily"/>
</dbReference>
<sequence>MMNNLLVVEDNKAIASVIEHIGGSLGYRVTIAYSFAELKSLLVSHHDFFAATVDYSLPDAVDGQAIFHVLEHNIPCIVMTGKMNNTIHQKLLSLPIVDYLTKENSQAYHYLLRVLHGQLTNHEIGVLVVDDSLSVRSYVCNLLSRRNFTLYDVPDGTKALNALAMHPEIKLIITDQEMPGMNGIELVQAVRKQFADRELVIVGYSGIDKPYQSARFIKSGADDYLQKPFCPEEFYCRVFKNVEKLQYIEEIKMAADMDYLTSLSNRRHFIEQLTEHFDELLVNNLEHLLIFIHVDDFKGINESFGHSGGDKILVELAELLKKSIEPPYRARFGGAEFCCLISGSSLVKNREQVEKLTQAASALSFTLKEREMCFKISVGGAQMCDKSTVKTLLSQADTAFQKALSQGGNSTVIHEVQEGEKEKSRGS</sequence>
<dbReference type="SUPFAM" id="SSF55073">
    <property type="entry name" value="Nucleotide cyclase"/>
    <property type="match status" value="1"/>
</dbReference>
<reference evidence="5 6" key="1">
    <citation type="submission" date="2008-02" db="EMBL/GenBank/DDBJ databases">
        <title>Complete sequence of Shewanella woodyi ATCC 51908.</title>
        <authorList>
            <consortium name="US DOE Joint Genome Institute"/>
            <person name="Copeland A."/>
            <person name="Lucas S."/>
            <person name="Lapidus A."/>
            <person name="Glavina del Rio T."/>
            <person name="Dalin E."/>
            <person name="Tice H."/>
            <person name="Bruce D."/>
            <person name="Goodwin L."/>
            <person name="Pitluck S."/>
            <person name="Sims D."/>
            <person name="Brettin T."/>
            <person name="Detter J.C."/>
            <person name="Han C."/>
            <person name="Kuske C.R."/>
            <person name="Schmutz J."/>
            <person name="Larimer F."/>
            <person name="Land M."/>
            <person name="Hauser L."/>
            <person name="Kyrpides N."/>
            <person name="Lykidis A."/>
            <person name="Zhao J.-S."/>
            <person name="Richardson P."/>
        </authorList>
    </citation>
    <scope>NUCLEOTIDE SEQUENCE [LARGE SCALE GENOMIC DNA]</scope>
    <source>
        <strain evidence="6">ATCC 51908 / MS32</strain>
    </source>
</reference>
<dbReference type="PROSITE" id="PS50110">
    <property type="entry name" value="RESPONSE_REGULATORY"/>
    <property type="match status" value="2"/>
</dbReference>
<dbReference type="Gene3D" id="3.40.50.2300">
    <property type="match status" value="2"/>
</dbReference>
<feature type="modified residue" description="4-aspartylphosphate" evidence="2">
    <location>
        <position position="175"/>
    </location>
</feature>
<dbReference type="SMART" id="SM00267">
    <property type="entry name" value="GGDEF"/>
    <property type="match status" value="1"/>
</dbReference>
<dbReference type="PROSITE" id="PS50887">
    <property type="entry name" value="GGDEF"/>
    <property type="match status" value="1"/>
</dbReference>
<dbReference type="SMART" id="SM00448">
    <property type="entry name" value="REC"/>
    <property type="match status" value="2"/>
</dbReference>
<dbReference type="Pfam" id="PF00990">
    <property type="entry name" value="GGDEF"/>
    <property type="match status" value="1"/>
</dbReference>
<keyword evidence="6" id="KW-1185">Reference proteome</keyword>
<dbReference type="InterPro" id="IPR000160">
    <property type="entry name" value="GGDEF_dom"/>
</dbReference>
<dbReference type="KEGG" id="swd:Swoo_3514"/>
<dbReference type="PANTHER" id="PTHR44591:SF3">
    <property type="entry name" value="RESPONSE REGULATORY DOMAIN-CONTAINING PROTEIN"/>
    <property type="match status" value="1"/>
</dbReference>
<dbReference type="Pfam" id="PF00072">
    <property type="entry name" value="Response_reg"/>
    <property type="match status" value="2"/>
</dbReference>
<gene>
    <name evidence="5" type="ordered locus">Swoo_3514</name>
</gene>
<dbReference type="NCBIfam" id="TIGR00254">
    <property type="entry name" value="GGDEF"/>
    <property type="match status" value="1"/>
</dbReference>
<dbReference type="InterPro" id="IPR001789">
    <property type="entry name" value="Sig_transdc_resp-reg_receiver"/>
</dbReference>
<dbReference type="InterPro" id="IPR029787">
    <property type="entry name" value="Nucleotide_cyclase"/>
</dbReference>
<evidence type="ECO:0000313" key="6">
    <source>
        <dbReference type="Proteomes" id="UP000002168"/>
    </source>
</evidence>
<feature type="domain" description="GGDEF" evidence="4">
    <location>
        <begin position="285"/>
        <end position="416"/>
    </location>
</feature>
<dbReference type="Proteomes" id="UP000002168">
    <property type="component" value="Chromosome"/>
</dbReference>
<evidence type="ECO:0000259" key="3">
    <source>
        <dbReference type="PROSITE" id="PS50110"/>
    </source>
</evidence>
<dbReference type="GO" id="GO:0000160">
    <property type="term" value="P:phosphorelay signal transduction system"/>
    <property type="evidence" value="ECO:0007669"/>
    <property type="project" value="InterPro"/>
</dbReference>
<dbReference type="InterPro" id="IPR043128">
    <property type="entry name" value="Rev_trsase/Diguanyl_cyclase"/>
</dbReference>
<feature type="domain" description="Response regulatory" evidence="3">
    <location>
        <begin position="125"/>
        <end position="242"/>
    </location>
</feature>